<gene>
    <name evidence="1" type="ORF">DFR88_09050</name>
</gene>
<sequence>MFKYGDLEIEIPQGYEYVYYATLLQKNMTPFTKEKDDVVMDSGAFVSDYTVRVTK</sequence>
<name>A0A4D8RUL6_METPR</name>
<accession>A0A4D8RUL6</accession>
<organism evidence="1 2">
    <name type="scientific">Metallosphaera prunae</name>
    <dbReference type="NCBI Taxonomy" id="47304"/>
    <lineage>
        <taxon>Archaea</taxon>
        <taxon>Thermoproteota</taxon>
        <taxon>Thermoprotei</taxon>
        <taxon>Sulfolobales</taxon>
        <taxon>Sulfolobaceae</taxon>
        <taxon>Metallosphaera</taxon>
    </lineage>
</organism>
<evidence type="ECO:0000313" key="1">
    <source>
        <dbReference type="EMBL" id="QCO30613.1"/>
    </source>
</evidence>
<dbReference type="KEGG" id="mpru:DFR88_09050"/>
<keyword evidence="1" id="KW-0489">Methyltransferase</keyword>
<keyword evidence="2" id="KW-1185">Reference proteome</keyword>
<dbReference type="GO" id="GO:0032259">
    <property type="term" value="P:methylation"/>
    <property type="evidence" value="ECO:0007669"/>
    <property type="project" value="UniProtKB-KW"/>
</dbReference>
<evidence type="ECO:0000313" key="2">
    <source>
        <dbReference type="Proteomes" id="UP000298568"/>
    </source>
</evidence>
<dbReference type="EMBL" id="CP031156">
    <property type="protein sequence ID" value="QCO30613.1"/>
    <property type="molecule type" value="Genomic_DNA"/>
</dbReference>
<protein>
    <submittedName>
        <fullName evidence="1">SAM-dependent methyltransferase</fullName>
    </submittedName>
</protein>
<dbReference type="AlphaFoldDB" id="A0A4D8RUL6"/>
<dbReference type="GO" id="GO:0008168">
    <property type="term" value="F:methyltransferase activity"/>
    <property type="evidence" value="ECO:0007669"/>
    <property type="project" value="UniProtKB-KW"/>
</dbReference>
<dbReference type="Proteomes" id="UP000298568">
    <property type="component" value="Chromosome"/>
</dbReference>
<reference evidence="1 2" key="1">
    <citation type="submission" date="2018-07" db="EMBL/GenBank/DDBJ databases">
        <title>Complete Genome Sequences of Extremely Thermoacidophilic, Metal-Mobilizing Type-Strain Members of the Archaeal Family Sulfolobaceae: Acidianus brierleyi DSM-1651T, Acidianus sulfidivorans DSM-18786T, Metallosphaera hakonensis DSM-7519T, and Metallosphaera prunae DSM-10039T.</title>
        <authorList>
            <person name="Counts J.A."/>
            <person name="Kelly R.M."/>
        </authorList>
    </citation>
    <scope>NUCLEOTIDE SEQUENCE [LARGE SCALE GENOMIC DNA]</scope>
    <source>
        <strain evidence="1 2">Ron 12/II</strain>
    </source>
</reference>
<keyword evidence="1" id="KW-0808">Transferase</keyword>
<proteinExistence type="predicted"/>